<evidence type="ECO:0000313" key="13">
    <source>
        <dbReference type="Proteomes" id="UP000033632"/>
    </source>
</evidence>
<dbReference type="GO" id="GO:0045892">
    <property type="term" value="P:negative regulation of DNA-templated transcription"/>
    <property type="evidence" value="ECO:0007669"/>
    <property type="project" value="UniProtKB-UniRule"/>
</dbReference>
<keyword evidence="2 9" id="KW-0547">Nucleotide-binding</keyword>
<keyword evidence="5 9" id="KW-0067">ATP-binding</keyword>
<keyword evidence="6 9" id="KW-0805">Transcription regulation</keyword>
<feature type="zinc finger region" evidence="9">
    <location>
        <begin position="3"/>
        <end position="34"/>
    </location>
</feature>
<keyword evidence="4 9" id="KW-0862">Zinc</keyword>
<dbReference type="PANTHER" id="PTHR30455:SF2">
    <property type="entry name" value="TRANSCRIPTIONAL REPRESSOR NRDR"/>
    <property type="match status" value="1"/>
</dbReference>
<feature type="domain" description="ATP-cone" evidence="11">
    <location>
        <begin position="49"/>
        <end position="139"/>
    </location>
</feature>
<dbReference type="InterPro" id="IPR003796">
    <property type="entry name" value="RNR_NrdR-like"/>
</dbReference>
<evidence type="ECO:0000256" key="8">
    <source>
        <dbReference type="ARBA" id="ARBA00023163"/>
    </source>
</evidence>
<dbReference type="GO" id="GO:0008270">
    <property type="term" value="F:zinc ion binding"/>
    <property type="evidence" value="ECO:0007669"/>
    <property type="project" value="UniProtKB-UniRule"/>
</dbReference>
<dbReference type="PATRIC" id="fig|443610.3.peg.867"/>
<keyword evidence="1 9" id="KW-0678">Repressor</keyword>
<evidence type="ECO:0000256" key="5">
    <source>
        <dbReference type="ARBA" id="ARBA00022840"/>
    </source>
</evidence>
<comment type="cofactor">
    <cofactor evidence="9">
        <name>Zn(2+)</name>
        <dbReference type="ChEBI" id="CHEBI:29105"/>
    </cofactor>
    <text evidence="9">Binds 1 zinc ion.</text>
</comment>
<evidence type="ECO:0000256" key="1">
    <source>
        <dbReference type="ARBA" id="ARBA00022491"/>
    </source>
</evidence>
<evidence type="ECO:0000256" key="3">
    <source>
        <dbReference type="ARBA" id="ARBA00022771"/>
    </source>
</evidence>
<evidence type="ECO:0000256" key="2">
    <source>
        <dbReference type="ARBA" id="ARBA00022741"/>
    </source>
</evidence>
<dbReference type="HAMAP" id="MF_00440">
    <property type="entry name" value="NrdR"/>
    <property type="match status" value="1"/>
</dbReference>
<dbReference type="GO" id="GO:0003677">
    <property type="term" value="F:DNA binding"/>
    <property type="evidence" value="ECO:0007669"/>
    <property type="project" value="UniProtKB-KW"/>
</dbReference>
<dbReference type="EMBL" id="JZEX01000119">
    <property type="protein sequence ID" value="KKB11262.1"/>
    <property type="molecule type" value="Genomic_DNA"/>
</dbReference>
<evidence type="ECO:0000256" key="10">
    <source>
        <dbReference type="SAM" id="MobiDB-lite"/>
    </source>
</evidence>
<dbReference type="PANTHER" id="PTHR30455">
    <property type="entry name" value="TRANSCRIPTIONAL REPRESSOR NRDR"/>
    <property type="match status" value="1"/>
</dbReference>
<comment type="similarity">
    <text evidence="9">Belongs to the NrdR family.</text>
</comment>
<evidence type="ECO:0000256" key="6">
    <source>
        <dbReference type="ARBA" id="ARBA00023015"/>
    </source>
</evidence>
<evidence type="ECO:0000259" key="11">
    <source>
        <dbReference type="PROSITE" id="PS51161"/>
    </source>
</evidence>
<dbReference type="OrthoDB" id="9807461at2"/>
<dbReference type="NCBIfam" id="TIGR00244">
    <property type="entry name" value="transcriptional regulator NrdR"/>
    <property type="match status" value="1"/>
</dbReference>
<reference evidence="12 13" key="1">
    <citation type="submission" date="2015-03" db="EMBL/GenBank/DDBJ databases">
        <authorList>
            <person name="Hassan Y.I."/>
            <person name="Lepp D."/>
            <person name="Li X.-Z."/>
            <person name="Zhou T."/>
        </authorList>
    </citation>
    <scope>NUCLEOTIDE SEQUENCE [LARGE SCALE GENOMIC DNA]</scope>
    <source>
        <strain evidence="12 13">BD-c194</strain>
    </source>
</reference>
<evidence type="ECO:0000256" key="7">
    <source>
        <dbReference type="ARBA" id="ARBA00023125"/>
    </source>
</evidence>
<dbReference type="InterPro" id="IPR055173">
    <property type="entry name" value="NrdR-like_N"/>
</dbReference>
<evidence type="ECO:0000256" key="9">
    <source>
        <dbReference type="HAMAP-Rule" id="MF_00440"/>
    </source>
</evidence>
<dbReference type="PROSITE" id="PS51161">
    <property type="entry name" value="ATP_CONE"/>
    <property type="match status" value="1"/>
</dbReference>
<accession>A0A0F5FSW5</accession>
<organism evidence="12 13">
    <name type="scientific">Devosia geojensis</name>
    <dbReference type="NCBI Taxonomy" id="443610"/>
    <lineage>
        <taxon>Bacteria</taxon>
        <taxon>Pseudomonadati</taxon>
        <taxon>Pseudomonadota</taxon>
        <taxon>Alphaproteobacteria</taxon>
        <taxon>Hyphomicrobiales</taxon>
        <taxon>Devosiaceae</taxon>
        <taxon>Devosia</taxon>
    </lineage>
</organism>
<name>A0A0F5FSW5_9HYPH</name>
<feature type="compositionally biased region" description="Basic and acidic residues" evidence="10">
    <location>
        <begin position="11"/>
        <end position="22"/>
    </location>
</feature>
<evidence type="ECO:0000256" key="4">
    <source>
        <dbReference type="ARBA" id="ARBA00022833"/>
    </source>
</evidence>
<dbReference type="Proteomes" id="UP000033632">
    <property type="component" value="Unassembled WGS sequence"/>
</dbReference>
<keyword evidence="13" id="KW-1185">Reference proteome</keyword>
<proteinExistence type="inferred from homology"/>
<protein>
    <recommendedName>
        <fullName evidence="9">Transcriptional repressor NrdR</fullName>
    </recommendedName>
</protein>
<feature type="region of interest" description="Disordered" evidence="10">
    <location>
        <begin position="1"/>
        <end position="22"/>
    </location>
</feature>
<dbReference type="InterPro" id="IPR005144">
    <property type="entry name" value="ATP-cone_dom"/>
</dbReference>
<dbReference type="STRING" id="443610.VE25_13125"/>
<dbReference type="RefSeq" id="WP_046109087.1">
    <property type="nucleotide sequence ID" value="NZ_JZEX01000119.1"/>
</dbReference>
<dbReference type="Pfam" id="PF03477">
    <property type="entry name" value="ATP-cone"/>
    <property type="match status" value="1"/>
</dbReference>
<keyword evidence="8 9" id="KW-0804">Transcription</keyword>
<dbReference type="GO" id="GO:0005524">
    <property type="term" value="F:ATP binding"/>
    <property type="evidence" value="ECO:0007669"/>
    <property type="project" value="UniProtKB-UniRule"/>
</dbReference>
<keyword evidence="7 9" id="KW-0238">DNA-binding</keyword>
<keyword evidence="3 9" id="KW-0863">Zinc-finger</keyword>
<comment type="caution">
    <text evidence="12">The sequence shown here is derived from an EMBL/GenBank/DDBJ whole genome shotgun (WGS) entry which is preliminary data.</text>
</comment>
<gene>
    <name evidence="9" type="primary">nrdR</name>
    <name evidence="12" type="ORF">VE25_13125</name>
</gene>
<comment type="function">
    <text evidence="9">Negatively regulates transcription of bacterial ribonucleotide reductase nrd genes and operons by binding to NrdR-boxes.</text>
</comment>
<dbReference type="AlphaFoldDB" id="A0A0F5FSW5"/>
<evidence type="ECO:0000313" key="12">
    <source>
        <dbReference type="EMBL" id="KKB11262.1"/>
    </source>
</evidence>
<sequence>MRCPYCGNDDTQVKDSRPTEDSGAIRRRRICNACGGRFTTFERVQLRDLTVVKKSGRKVPFDREKLARSVYTALRKRSVDPERVERMISGIVRQLESLGDVEVTSDQIGEFVMEGLKSLDDVAFVRFASVYRNFASADDFRSFLAELHKADEAEKVEDE</sequence>
<dbReference type="Pfam" id="PF22811">
    <property type="entry name" value="Zn_ribbon_NrdR"/>
    <property type="match status" value="1"/>
</dbReference>
<keyword evidence="9" id="KW-0479">Metal-binding</keyword>